<proteinExistence type="evidence at transcript level"/>
<sequence length="50" mass="5669">MAETLDLVSMHDHRFKMATFVFYANKTITKASHTSLHGHSTILTYESVLS</sequence>
<name>B6UCB5_MAIZE</name>
<dbReference type="EMBL" id="EU974880">
    <property type="protein sequence ID" value="ACG46998.1"/>
    <property type="molecule type" value="mRNA"/>
</dbReference>
<reference evidence="1" key="1">
    <citation type="journal article" date="2009" name="Plant Mol. Biol.">
        <title>Insights into corn genes derived from large-scale cDNA sequencing.</title>
        <authorList>
            <person name="Alexandrov N.N."/>
            <person name="Brover V.V."/>
            <person name="Freidin S."/>
            <person name="Troukhan M.E."/>
            <person name="Tatarinova T.V."/>
            <person name="Zhang H."/>
            <person name="Swaller T.J."/>
            <person name="Lu Y.P."/>
            <person name="Bouck J."/>
            <person name="Flavell R.B."/>
            <person name="Feldmann K.A."/>
        </authorList>
    </citation>
    <scope>NUCLEOTIDE SEQUENCE</scope>
</reference>
<evidence type="ECO:0000313" key="1">
    <source>
        <dbReference type="EMBL" id="ACG46998.1"/>
    </source>
</evidence>
<protein>
    <submittedName>
        <fullName evidence="1">Uncharacterized protein</fullName>
    </submittedName>
</protein>
<organism evidence="1">
    <name type="scientific">Zea mays</name>
    <name type="common">Maize</name>
    <dbReference type="NCBI Taxonomy" id="4577"/>
    <lineage>
        <taxon>Eukaryota</taxon>
        <taxon>Viridiplantae</taxon>
        <taxon>Streptophyta</taxon>
        <taxon>Embryophyta</taxon>
        <taxon>Tracheophyta</taxon>
        <taxon>Spermatophyta</taxon>
        <taxon>Magnoliopsida</taxon>
        <taxon>Liliopsida</taxon>
        <taxon>Poales</taxon>
        <taxon>Poaceae</taxon>
        <taxon>PACMAD clade</taxon>
        <taxon>Panicoideae</taxon>
        <taxon>Andropogonodae</taxon>
        <taxon>Andropogoneae</taxon>
        <taxon>Tripsacinae</taxon>
        <taxon>Zea</taxon>
    </lineage>
</organism>
<dbReference type="AlphaFoldDB" id="B6UCB5"/>
<accession>B6UCB5</accession>